<dbReference type="SUPFAM" id="SSF53098">
    <property type="entry name" value="Ribonuclease H-like"/>
    <property type="match status" value="1"/>
</dbReference>
<reference evidence="4 5" key="1">
    <citation type="submission" date="2019-01" db="EMBL/GenBank/DDBJ databases">
        <title>Pseudolysobacter antarctica gen. nov., sp. nov., isolated from Fildes Peninsula, Antarctica.</title>
        <authorList>
            <person name="Wei Z."/>
            <person name="Peng F."/>
        </authorList>
    </citation>
    <scope>NUCLEOTIDE SEQUENCE [LARGE SCALE GENOMIC DNA]</scope>
    <source>
        <strain evidence="4 5">AQ6-296</strain>
    </source>
</reference>
<dbReference type="SUPFAM" id="SSF46689">
    <property type="entry name" value="Homeodomain-like"/>
    <property type="match status" value="1"/>
</dbReference>
<feature type="domain" description="Integrase catalytic" evidence="2">
    <location>
        <begin position="194"/>
        <end position="358"/>
    </location>
</feature>
<dbReference type="GO" id="GO:0006313">
    <property type="term" value="P:DNA transposition"/>
    <property type="evidence" value="ECO:0007669"/>
    <property type="project" value="InterPro"/>
</dbReference>
<keyword evidence="5" id="KW-1185">Reference proteome</keyword>
<dbReference type="InterPro" id="IPR025948">
    <property type="entry name" value="HTH-like_dom"/>
</dbReference>
<name>A0A411HNI2_9GAMM</name>
<dbReference type="EMBL" id="CP035704">
    <property type="protein sequence ID" value="QBB72043.1"/>
    <property type="molecule type" value="Genomic_DNA"/>
</dbReference>
<dbReference type="GO" id="GO:0004803">
    <property type="term" value="F:transposase activity"/>
    <property type="evidence" value="ECO:0007669"/>
    <property type="project" value="InterPro"/>
</dbReference>
<dbReference type="Proteomes" id="UP000291562">
    <property type="component" value="Chromosome"/>
</dbReference>
<evidence type="ECO:0000259" key="2">
    <source>
        <dbReference type="PROSITE" id="PS50994"/>
    </source>
</evidence>
<accession>A0A411HNI2</accession>
<dbReference type="InterPro" id="IPR036397">
    <property type="entry name" value="RNaseH_sf"/>
</dbReference>
<dbReference type="Gene3D" id="3.30.420.10">
    <property type="entry name" value="Ribonuclease H-like superfamily/Ribonuclease H"/>
    <property type="match status" value="1"/>
</dbReference>
<dbReference type="Pfam" id="PF01527">
    <property type="entry name" value="HTH_Tnp_1"/>
    <property type="match status" value="1"/>
</dbReference>
<comment type="similarity">
    <text evidence="1">Belongs to the transposase 8 family.</text>
</comment>
<dbReference type="PANTHER" id="PTHR47515">
    <property type="entry name" value="LOW CALCIUM RESPONSE LOCUS PROTEIN T"/>
    <property type="match status" value="1"/>
</dbReference>
<dbReference type="InterPro" id="IPR009057">
    <property type="entry name" value="Homeodomain-like_sf"/>
</dbReference>
<dbReference type="GO" id="GO:0015074">
    <property type="term" value="P:DNA integration"/>
    <property type="evidence" value="ECO:0007669"/>
    <property type="project" value="InterPro"/>
</dbReference>
<dbReference type="InterPro" id="IPR002514">
    <property type="entry name" value="Transposase_8"/>
</dbReference>
<dbReference type="Pfam" id="PF13683">
    <property type="entry name" value="rve_3"/>
    <property type="match status" value="1"/>
</dbReference>
<dbReference type="KEGG" id="xbc:ELE36_17655"/>
<dbReference type="EMBL" id="CP035704">
    <property type="protein sequence ID" value="QBB70171.1"/>
    <property type="molecule type" value="Genomic_DNA"/>
</dbReference>
<evidence type="ECO:0000256" key="1">
    <source>
        <dbReference type="ARBA" id="ARBA00009964"/>
    </source>
</evidence>
<dbReference type="PANTHER" id="PTHR47515:SF1">
    <property type="entry name" value="BLR2054 PROTEIN"/>
    <property type="match status" value="1"/>
</dbReference>
<sequence>MKKRFSEEQIIGFLREAEAGLSVKDLCRRHGFSEASYYLWRSKFGGMRVPEAKRLRELETENTRLKKLLAESMLEIEITREILRKKLVSAPARRLAVRQIVDQGLSERRALRVMRMSASALRYEPAPDRNVALREHILGLAHRHTRYGAGMIYLKLRQAGLRVNHKRVDRLYALAKLQVKRRKRKKVPVAERQPLVRPLAANQVWSMDFVFDRTAEGRVIKCLTIVDDATHESVAIVPERAIGGHPLTRILDQLRSTRGLPKVIRTDNGKEFCSRAMVVWAHARGVTLRLIEPGKPNQNAYIESFNGRFRDECLNEHWFTSMAHAKVVIEAWRREYNQERPKKGLGGMTPAAYAKQMAERTVTITTGL</sequence>
<evidence type="ECO:0000313" key="4">
    <source>
        <dbReference type="EMBL" id="QBB72043.1"/>
    </source>
</evidence>
<dbReference type="Pfam" id="PF13276">
    <property type="entry name" value="HTH_21"/>
    <property type="match status" value="1"/>
</dbReference>
<gene>
    <name evidence="3" type="ORF">ELE36_07220</name>
    <name evidence="4" type="ORF">ELE36_17655</name>
</gene>
<dbReference type="RefSeq" id="WP_129832430.1">
    <property type="nucleotide sequence ID" value="NZ_CP035704.1"/>
</dbReference>
<proteinExistence type="inferred from homology"/>
<protein>
    <submittedName>
        <fullName evidence="4">IS3 family transposase</fullName>
    </submittedName>
</protein>
<organism evidence="4 5">
    <name type="scientific">Pseudolysobacter antarcticus</name>
    <dbReference type="NCBI Taxonomy" id="2511995"/>
    <lineage>
        <taxon>Bacteria</taxon>
        <taxon>Pseudomonadati</taxon>
        <taxon>Pseudomonadota</taxon>
        <taxon>Gammaproteobacteria</taxon>
        <taxon>Lysobacterales</taxon>
        <taxon>Rhodanobacteraceae</taxon>
        <taxon>Pseudolysobacter</taxon>
    </lineage>
</organism>
<dbReference type="KEGG" id="xbc:ELE36_07220"/>
<dbReference type="InterPro" id="IPR048020">
    <property type="entry name" value="Transpos_IS3"/>
</dbReference>
<dbReference type="InterPro" id="IPR001584">
    <property type="entry name" value="Integrase_cat-core"/>
</dbReference>
<dbReference type="GO" id="GO:0003677">
    <property type="term" value="F:DNA binding"/>
    <property type="evidence" value="ECO:0007669"/>
    <property type="project" value="InterPro"/>
</dbReference>
<evidence type="ECO:0000313" key="3">
    <source>
        <dbReference type="EMBL" id="QBB70171.1"/>
    </source>
</evidence>
<dbReference type="AlphaFoldDB" id="A0A411HNI2"/>
<dbReference type="NCBIfam" id="NF033516">
    <property type="entry name" value="transpos_IS3"/>
    <property type="match status" value="1"/>
</dbReference>
<dbReference type="OrthoDB" id="6174090at2"/>
<evidence type="ECO:0000313" key="5">
    <source>
        <dbReference type="Proteomes" id="UP000291562"/>
    </source>
</evidence>
<dbReference type="InterPro" id="IPR012337">
    <property type="entry name" value="RNaseH-like_sf"/>
</dbReference>
<dbReference type="PROSITE" id="PS50994">
    <property type="entry name" value="INTEGRASE"/>
    <property type="match status" value="1"/>
</dbReference>